<protein>
    <submittedName>
        <fullName evidence="1">Uncharacterized protein</fullName>
    </submittedName>
</protein>
<name>A0A8J5WTI7_ZIZPA</name>
<organism evidence="1 2">
    <name type="scientific">Zizania palustris</name>
    <name type="common">Northern wild rice</name>
    <dbReference type="NCBI Taxonomy" id="103762"/>
    <lineage>
        <taxon>Eukaryota</taxon>
        <taxon>Viridiplantae</taxon>
        <taxon>Streptophyta</taxon>
        <taxon>Embryophyta</taxon>
        <taxon>Tracheophyta</taxon>
        <taxon>Spermatophyta</taxon>
        <taxon>Magnoliopsida</taxon>
        <taxon>Liliopsida</taxon>
        <taxon>Poales</taxon>
        <taxon>Poaceae</taxon>
        <taxon>BOP clade</taxon>
        <taxon>Oryzoideae</taxon>
        <taxon>Oryzeae</taxon>
        <taxon>Zizaniinae</taxon>
        <taxon>Zizania</taxon>
    </lineage>
</organism>
<dbReference type="AlphaFoldDB" id="A0A8J5WTI7"/>
<proteinExistence type="predicted"/>
<gene>
    <name evidence="1" type="ORF">GUJ93_ZPchr0013g37121</name>
</gene>
<reference evidence="1" key="2">
    <citation type="submission" date="2021-02" db="EMBL/GenBank/DDBJ databases">
        <authorList>
            <person name="Kimball J.A."/>
            <person name="Haas M.W."/>
            <person name="Macchietto M."/>
            <person name="Kono T."/>
            <person name="Duquette J."/>
            <person name="Shao M."/>
        </authorList>
    </citation>
    <scope>NUCLEOTIDE SEQUENCE</scope>
    <source>
        <tissue evidence="1">Fresh leaf tissue</tissue>
    </source>
</reference>
<accession>A0A8J5WTI7</accession>
<comment type="caution">
    <text evidence="1">The sequence shown here is derived from an EMBL/GenBank/DDBJ whole genome shotgun (WGS) entry which is preliminary data.</text>
</comment>
<dbReference type="EMBL" id="JAAALK010000079">
    <property type="protein sequence ID" value="KAG8096796.1"/>
    <property type="molecule type" value="Genomic_DNA"/>
</dbReference>
<evidence type="ECO:0000313" key="2">
    <source>
        <dbReference type="Proteomes" id="UP000729402"/>
    </source>
</evidence>
<dbReference type="OrthoDB" id="582380at2759"/>
<reference evidence="1" key="1">
    <citation type="journal article" date="2021" name="bioRxiv">
        <title>Whole Genome Assembly and Annotation of Northern Wild Rice, Zizania palustris L., Supports a Whole Genome Duplication in the Zizania Genus.</title>
        <authorList>
            <person name="Haas M."/>
            <person name="Kono T."/>
            <person name="Macchietto M."/>
            <person name="Millas R."/>
            <person name="McGilp L."/>
            <person name="Shao M."/>
            <person name="Duquette J."/>
            <person name="Hirsch C.N."/>
            <person name="Kimball J."/>
        </authorList>
    </citation>
    <scope>NUCLEOTIDE SEQUENCE</scope>
    <source>
        <tissue evidence="1">Fresh leaf tissue</tissue>
    </source>
</reference>
<dbReference type="Proteomes" id="UP000729402">
    <property type="component" value="Unassembled WGS sequence"/>
</dbReference>
<sequence>MLGVLQLDSSLSWRRSQRMPQLIYLPKEAASLGYGCFTRCFGGCFAAGFDGDYCSEFCSEECSDDVRKLRSWLSPENAASVGDICNIPSCIRHCVAATDDKAFCTYWCEDMCGDDAQKRTKTTGSRRKSSIRWVSFGPSINNARVFVQVERDLSVAVASLSSLFRSVCFWFFAVTVDSSSIHGSSVPVVESFYQSY</sequence>
<keyword evidence="2" id="KW-1185">Reference proteome</keyword>
<evidence type="ECO:0000313" key="1">
    <source>
        <dbReference type="EMBL" id="KAG8096796.1"/>
    </source>
</evidence>